<keyword evidence="3" id="KW-1185">Reference proteome</keyword>
<sequence>MAVIALCSASGSPGVTTTALGLAIAWPRPVVLVEADPVGGSAILAGWFQGAHDHDTGLLDVAFAAEPIAAAVDRVAVPIKDGVRFVPGVRSHLEARELGGLWGPLAEVLAGLDATGQDVIIDAGRLGMADSPRPLLERADKTLLVTRTDLPALAAVRSYADLVVRTRAWKRAGLLVVGPDRPYSGRGAAKLLGLPLAGSVAYSPKDAETYHLGAAPRARFHKSGYVRSLAATARTLAAEISLGTAPPSPALPSPSGSPADQAARQGRAPGPAAVWAAAADRRQEHA</sequence>
<dbReference type="Proteomes" id="UP000540568">
    <property type="component" value="Unassembled WGS sequence"/>
</dbReference>
<dbReference type="EMBL" id="JACGWV010000001">
    <property type="protein sequence ID" value="MBA8807627.1"/>
    <property type="molecule type" value="Genomic_DNA"/>
</dbReference>
<evidence type="ECO:0000313" key="2">
    <source>
        <dbReference type="EMBL" id="MBA8807627.1"/>
    </source>
</evidence>
<evidence type="ECO:0000313" key="3">
    <source>
        <dbReference type="Proteomes" id="UP000540568"/>
    </source>
</evidence>
<evidence type="ECO:0000256" key="1">
    <source>
        <dbReference type="SAM" id="MobiDB-lite"/>
    </source>
</evidence>
<dbReference type="Gene3D" id="3.40.50.300">
    <property type="entry name" value="P-loop containing nucleotide triphosphate hydrolases"/>
    <property type="match status" value="1"/>
</dbReference>
<comment type="caution">
    <text evidence="2">The sequence shown here is derived from an EMBL/GenBank/DDBJ whole genome shotgun (WGS) entry which is preliminary data.</text>
</comment>
<dbReference type="SUPFAM" id="SSF52540">
    <property type="entry name" value="P-loop containing nucleoside triphosphate hydrolases"/>
    <property type="match status" value="1"/>
</dbReference>
<evidence type="ECO:0008006" key="4">
    <source>
        <dbReference type="Google" id="ProtNLM"/>
    </source>
</evidence>
<protein>
    <recommendedName>
        <fullName evidence="4">MinD-like ATPase involved in chromosome partitioning or flagellar assembly</fullName>
    </recommendedName>
</protein>
<feature type="region of interest" description="Disordered" evidence="1">
    <location>
        <begin position="243"/>
        <end position="286"/>
    </location>
</feature>
<accession>A0A7W3PDJ7</accession>
<dbReference type="RefSeq" id="WP_182615169.1">
    <property type="nucleotide sequence ID" value="NZ_BAAATF010000007.1"/>
</dbReference>
<proteinExistence type="predicted"/>
<feature type="compositionally biased region" description="Low complexity" evidence="1">
    <location>
        <begin position="253"/>
        <end position="278"/>
    </location>
</feature>
<gene>
    <name evidence="2" type="ORF">FHX71_001569</name>
</gene>
<reference evidence="2 3" key="1">
    <citation type="submission" date="2020-07" db="EMBL/GenBank/DDBJ databases">
        <title>Sequencing the genomes of 1000 actinobacteria strains.</title>
        <authorList>
            <person name="Klenk H.-P."/>
        </authorList>
    </citation>
    <scope>NUCLEOTIDE SEQUENCE [LARGE SCALE GENOMIC DNA]</scope>
    <source>
        <strain evidence="2 3">DSM 44121</strain>
    </source>
</reference>
<organism evidence="2 3">
    <name type="scientific">Promicromonospora sukumoe</name>
    <dbReference type="NCBI Taxonomy" id="88382"/>
    <lineage>
        <taxon>Bacteria</taxon>
        <taxon>Bacillati</taxon>
        <taxon>Actinomycetota</taxon>
        <taxon>Actinomycetes</taxon>
        <taxon>Micrococcales</taxon>
        <taxon>Promicromonosporaceae</taxon>
        <taxon>Promicromonospora</taxon>
    </lineage>
</organism>
<name>A0A7W3PDJ7_9MICO</name>
<dbReference type="AlphaFoldDB" id="A0A7W3PDJ7"/>
<dbReference type="InterPro" id="IPR027417">
    <property type="entry name" value="P-loop_NTPase"/>
</dbReference>